<evidence type="ECO:0000313" key="3">
    <source>
        <dbReference type="Proteomes" id="UP000676853"/>
    </source>
</evidence>
<feature type="non-terminal residue" evidence="2">
    <location>
        <position position="1"/>
    </location>
</feature>
<dbReference type="RefSeq" id="WP_212554502.1">
    <property type="nucleotide sequence ID" value="NZ_JAGXOE010000047.1"/>
</dbReference>
<proteinExistence type="predicted"/>
<dbReference type="Proteomes" id="UP000676853">
    <property type="component" value="Unassembled WGS sequence"/>
</dbReference>
<accession>A0ABS5NFA0</accession>
<keyword evidence="3" id="KW-1185">Reference proteome</keyword>
<gene>
    <name evidence="2" type="ORF">KFZ73_17230</name>
</gene>
<evidence type="ECO:0000256" key="1">
    <source>
        <dbReference type="SAM" id="MobiDB-lite"/>
    </source>
</evidence>
<sequence>DLRDVDDGGAQVDRADHGVGHRGHVTDKLLKTLPAPSDGIDPRASILGERSVQDGHAARRVGDLPEVVITNSRIVIGTAARMGDI</sequence>
<name>A0ABS5NFA0_TSUPA</name>
<feature type="region of interest" description="Disordered" evidence="1">
    <location>
        <begin position="1"/>
        <end position="21"/>
    </location>
</feature>
<comment type="caution">
    <text evidence="2">The sequence shown here is derived from an EMBL/GenBank/DDBJ whole genome shotgun (WGS) entry which is preliminary data.</text>
</comment>
<reference evidence="2 3" key="1">
    <citation type="submission" date="2021-04" db="EMBL/GenBank/DDBJ databases">
        <title>Whole genome sequence analysis of a thiophenic sulfur metabolizing bacteria.</title>
        <authorList>
            <person name="Akhtar N."/>
            <person name="Akram J."/>
            <person name="Aslam A."/>
        </authorList>
    </citation>
    <scope>NUCLEOTIDE SEQUENCE [LARGE SCALE GENOMIC DNA]</scope>
    <source>
        <strain evidence="2 3">3OW</strain>
    </source>
</reference>
<dbReference type="EMBL" id="JAGXOE010000047">
    <property type="protein sequence ID" value="MBS4102976.1"/>
    <property type="molecule type" value="Genomic_DNA"/>
</dbReference>
<protein>
    <submittedName>
        <fullName evidence="2">Uncharacterized protein</fullName>
    </submittedName>
</protein>
<evidence type="ECO:0000313" key="2">
    <source>
        <dbReference type="EMBL" id="MBS4102976.1"/>
    </source>
</evidence>
<organism evidence="2 3">
    <name type="scientific">Tsukamurella paurometabola</name>
    <name type="common">Corynebacterium paurometabolum</name>
    <dbReference type="NCBI Taxonomy" id="2061"/>
    <lineage>
        <taxon>Bacteria</taxon>
        <taxon>Bacillati</taxon>
        <taxon>Actinomycetota</taxon>
        <taxon>Actinomycetes</taxon>
        <taxon>Mycobacteriales</taxon>
        <taxon>Tsukamurellaceae</taxon>
        <taxon>Tsukamurella</taxon>
    </lineage>
</organism>